<dbReference type="RefSeq" id="WP_184171091.1">
    <property type="nucleotide sequence ID" value="NZ_JACHGF010000001.1"/>
</dbReference>
<name>A0A840TH96_9BACT</name>
<gene>
    <name evidence="1" type="ORF">HNQ92_000752</name>
</gene>
<keyword evidence="2" id="KW-1185">Reference proteome</keyword>
<accession>A0A840TH96</accession>
<dbReference type="Proteomes" id="UP000557307">
    <property type="component" value="Unassembled WGS sequence"/>
</dbReference>
<dbReference type="Pfam" id="PF10117">
    <property type="entry name" value="McrBC"/>
    <property type="match status" value="1"/>
</dbReference>
<organism evidence="1 2">
    <name type="scientific">Rhabdobacter roseus</name>
    <dbReference type="NCBI Taxonomy" id="1655419"/>
    <lineage>
        <taxon>Bacteria</taxon>
        <taxon>Pseudomonadati</taxon>
        <taxon>Bacteroidota</taxon>
        <taxon>Cytophagia</taxon>
        <taxon>Cytophagales</taxon>
        <taxon>Cytophagaceae</taxon>
        <taxon>Rhabdobacter</taxon>
    </lineage>
</organism>
<proteinExistence type="predicted"/>
<sequence length="450" mass="51340">MGVSEYGFLQKVPFDFFLNYPYGLLYSLPEHSLLTPQTALAPEPKGTFALPARTFGALKAYAVQAEAAPVLTYFVQRGREYLRVGAWVGLLQVPDGTTLELLPKLSPGTSEDDALHASRRVLLRMLRAVPTLPFRVLPEAQLSQWASWALPEVLAALFLQQAERLLHQGLQTHYQPIEQEQAFVKGKIQLNRVSQSTLLRPERLPLRFDERTRNNAPNRLLKACLWQLRQSTPNARRVRQYLFTLDDIPASVDWAQDLALARRNDRRFVAYAWLWPWVEWLLGGRAPGLAPGTARLPGLLFPTAQLFEAYVSHSLRRYLPAPLSVHSQEARYHLLRTPGGTLQHRLRPDVVIRHGHDSWVLDIKWKEITATPDHTYGVAQPDLYQLYAYGRRYLRDEGRVKLALLYPGTATFSEASLPFRYEEDLPLSFVPVELSVPAPEMVARLWEAIR</sequence>
<comment type="caution">
    <text evidence="1">The sequence shown here is derived from an EMBL/GenBank/DDBJ whole genome shotgun (WGS) entry which is preliminary data.</text>
</comment>
<protein>
    <submittedName>
        <fullName evidence="1">5-methylcytosine-specific restriction enzyme subunit McrC</fullName>
    </submittedName>
</protein>
<dbReference type="EMBL" id="JACHGF010000001">
    <property type="protein sequence ID" value="MBB5282631.1"/>
    <property type="molecule type" value="Genomic_DNA"/>
</dbReference>
<dbReference type="AlphaFoldDB" id="A0A840TH96"/>
<dbReference type="PANTHER" id="PTHR38733">
    <property type="entry name" value="PROTEIN MCRC"/>
    <property type="match status" value="1"/>
</dbReference>
<evidence type="ECO:0000313" key="2">
    <source>
        <dbReference type="Proteomes" id="UP000557307"/>
    </source>
</evidence>
<reference evidence="1 2" key="1">
    <citation type="submission" date="2020-08" db="EMBL/GenBank/DDBJ databases">
        <title>Genomic Encyclopedia of Type Strains, Phase IV (KMG-IV): sequencing the most valuable type-strain genomes for metagenomic binning, comparative biology and taxonomic classification.</title>
        <authorList>
            <person name="Goeker M."/>
        </authorList>
    </citation>
    <scope>NUCLEOTIDE SEQUENCE [LARGE SCALE GENOMIC DNA]</scope>
    <source>
        <strain evidence="1 2">DSM 105074</strain>
    </source>
</reference>
<evidence type="ECO:0000313" key="1">
    <source>
        <dbReference type="EMBL" id="MBB5282631.1"/>
    </source>
</evidence>
<dbReference type="InterPro" id="IPR019292">
    <property type="entry name" value="McrC"/>
</dbReference>
<dbReference type="PANTHER" id="PTHR38733:SF1">
    <property type="entry name" value="TYPE IV METHYL-DIRECTED RESTRICTION ENZYME ECOKMCRBC"/>
    <property type="match status" value="1"/>
</dbReference>